<dbReference type="SMART" id="SM00342">
    <property type="entry name" value="HTH_ARAC"/>
    <property type="match status" value="1"/>
</dbReference>
<dbReference type="GO" id="GO:0043565">
    <property type="term" value="F:sequence-specific DNA binding"/>
    <property type="evidence" value="ECO:0007669"/>
    <property type="project" value="InterPro"/>
</dbReference>
<dbReference type="InterPro" id="IPR018060">
    <property type="entry name" value="HTH_AraC"/>
</dbReference>
<keyword evidence="3" id="KW-0804">Transcription</keyword>
<organism evidence="5 6">
    <name type="scientific">Pedobacter kyungheensis</name>
    <dbReference type="NCBI Taxonomy" id="1069985"/>
    <lineage>
        <taxon>Bacteria</taxon>
        <taxon>Pseudomonadati</taxon>
        <taxon>Bacteroidota</taxon>
        <taxon>Sphingobacteriia</taxon>
        <taxon>Sphingobacteriales</taxon>
        <taxon>Sphingobacteriaceae</taxon>
        <taxon>Pedobacter</taxon>
    </lineage>
</organism>
<sequence>MEYRYENFNFPPNQSFTIRTEPLELIKYTHMKCHLNFEIALIEHCEGKRFIGDHTGDFKGSDLILMGGYLPHCWQYYGSVNSYQQPRVTVVHFFPDFLGNDLLDKPEARHLKELFHNASKGIRFTGSTFNTAKNLLEQMLVTKGLHRASLMLHLLDVLAQSSEYSILATPGFNIVDNSADADKINLIYDYIFKNFKETISLSHVASLVNMNPAAFCRFFKAKTNRTLLDFIKEVRIGFAAKLLLEGTCNVSEACYGSGHNNLSNFNKHFKEIKGQSPRSFVKEYAD</sequence>
<accession>A0A0C1DS88</accession>
<dbReference type="EMBL" id="JSYN01000001">
    <property type="protein sequence ID" value="KIA96955.1"/>
    <property type="molecule type" value="Genomic_DNA"/>
</dbReference>
<gene>
    <name evidence="5" type="ORF">OC25_00690</name>
</gene>
<dbReference type="RefSeq" id="WP_039470667.1">
    <property type="nucleotide sequence ID" value="NZ_JSYN01000001.1"/>
</dbReference>
<comment type="caution">
    <text evidence="5">The sequence shown here is derived from an EMBL/GenBank/DDBJ whole genome shotgun (WGS) entry which is preliminary data.</text>
</comment>
<evidence type="ECO:0000313" key="5">
    <source>
        <dbReference type="EMBL" id="KIA96955.1"/>
    </source>
</evidence>
<proteinExistence type="predicted"/>
<evidence type="ECO:0000256" key="3">
    <source>
        <dbReference type="ARBA" id="ARBA00023163"/>
    </source>
</evidence>
<feature type="domain" description="HTH araC/xylS-type" evidence="4">
    <location>
        <begin position="198"/>
        <end position="281"/>
    </location>
</feature>
<evidence type="ECO:0000313" key="6">
    <source>
        <dbReference type="Proteomes" id="UP000031246"/>
    </source>
</evidence>
<keyword evidence="1" id="KW-0805">Transcription regulation</keyword>
<evidence type="ECO:0000256" key="2">
    <source>
        <dbReference type="ARBA" id="ARBA00023125"/>
    </source>
</evidence>
<dbReference type="Pfam" id="PF12833">
    <property type="entry name" value="HTH_18"/>
    <property type="match status" value="1"/>
</dbReference>
<dbReference type="OrthoDB" id="9787988at2"/>
<dbReference type="PANTHER" id="PTHR43280">
    <property type="entry name" value="ARAC-FAMILY TRANSCRIPTIONAL REGULATOR"/>
    <property type="match status" value="1"/>
</dbReference>
<keyword evidence="2" id="KW-0238">DNA-binding</keyword>
<dbReference type="GO" id="GO:0003700">
    <property type="term" value="F:DNA-binding transcription factor activity"/>
    <property type="evidence" value="ECO:0007669"/>
    <property type="project" value="InterPro"/>
</dbReference>
<dbReference type="SUPFAM" id="SSF46689">
    <property type="entry name" value="Homeodomain-like"/>
    <property type="match status" value="2"/>
</dbReference>
<name>A0A0C1DS88_9SPHI</name>
<evidence type="ECO:0000259" key="4">
    <source>
        <dbReference type="SMART" id="SM00342"/>
    </source>
</evidence>
<dbReference type="Proteomes" id="UP000031246">
    <property type="component" value="Unassembled WGS sequence"/>
</dbReference>
<reference evidence="5 6" key="1">
    <citation type="submission" date="2014-10" db="EMBL/GenBank/DDBJ databases">
        <title>Pedobacter Kyungheensis.</title>
        <authorList>
            <person name="Anderson B.M."/>
            <person name="Newman J.D."/>
        </authorList>
    </citation>
    <scope>NUCLEOTIDE SEQUENCE [LARGE SCALE GENOMIC DNA]</scope>
    <source>
        <strain evidence="5 6">KACC 16221</strain>
    </source>
</reference>
<dbReference type="AlphaFoldDB" id="A0A0C1DS88"/>
<evidence type="ECO:0000256" key="1">
    <source>
        <dbReference type="ARBA" id="ARBA00023015"/>
    </source>
</evidence>
<dbReference type="PANTHER" id="PTHR43280:SF27">
    <property type="entry name" value="TRANSCRIPTIONAL REGULATOR MTLR"/>
    <property type="match status" value="1"/>
</dbReference>
<keyword evidence="6" id="KW-1185">Reference proteome</keyword>
<protein>
    <recommendedName>
        <fullName evidence="4">HTH araC/xylS-type domain-containing protein</fullName>
    </recommendedName>
</protein>
<dbReference type="InterPro" id="IPR009057">
    <property type="entry name" value="Homeodomain-like_sf"/>
</dbReference>
<dbReference type="Gene3D" id="1.10.10.60">
    <property type="entry name" value="Homeodomain-like"/>
    <property type="match status" value="2"/>
</dbReference>